<dbReference type="FunFam" id="3.20.20.80:FF:000003">
    <property type="entry name" value="1,4-alpha-glucan branching enzyme GlgB"/>
    <property type="match status" value="1"/>
</dbReference>
<comment type="subunit">
    <text evidence="10">Monomer.</text>
</comment>
<dbReference type="PANTHER" id="PTHR43651">
    <property type="entry name" value="1,4-ALPHA-GLUCAN-BRANCHING ENZYME"/>
    <property type="match status" value="1"/>
</dbReference>
<dbReference type="InterPro" id="IPR014756">
    <property type="entry name" value="Ig_E-set"/>
</dbReference>
<dbReference type="NCBIfam" id="NF008967">
    <property type="entry name" value="PRK12313.1"/>
    <property type="match status" value="1"/>
</dbReference>
<dbReference type="RefSeq" id="WP_212694641.1">
    <property type="nucleotide sequence ID" value="NZ_CP058649.1"/>
</dbReference>
<evidence type="ECO:0000256" key="2">
    <source>
        <dbReference type="ARBA" id="ARBA00002953"/>
    </source>
</evidence>
<evidence type="ECO:0000256" key="6">
    <source>
        <dbReference type="ARBA" id="ARBA00022676"/>
    </source>
</evidence>
<protein>
    <recommendedName>
        <fullName evidence="10">1,4-alpha-glucan branching enzyme GlgB</fullName>
        <ecNumber evidence="10">2.4.1.18</ecNumber>
    </recommendedName>
    <alternativeName>
        <fullName evidence="10">1,4-alpha-D-glucan:1,4-alpha-D-glucan 6-glucosyl-transferase</fullName>
    </alternativeName>
    <alternativeName>
        <fullName evidence="10">Alpha-(1-&gt;4)-glucan branching enzyme</fullName>
    </alternativeName>
    <alternativeName>
        <fullName evidence="10">Glycogen branching enzyme</fullName>
        <shortName evidence="10">BE</shortName>
    </alternativeName>
</protein>
<dbReference type="Gene3D" id="2.60.40.10">
    <property type="entry name" value="Immunoglobulins"/>
    <property type="match status" value="2"/>
</dbReference>
<dbReference type="SMART" id="SM00642">
    <property type="entry name" value="Aamy"/>
    <property type="match status" value="1"/>
</dbReference>
<dbReference type="InterPro" id="IPR017853">
    <property type="entry name" value="GH"/>
</dbReference>
<dbReference type="Proteomes" id="UP000683246">
    <property type="component" value="Chromosome"/>
</dbReference>
<evidence type="ECO:0000256" key="5">
    <source>
        <dbReference type="ARBA" id="ARBA00022600"/>
    </source>
</evidence>
<keyword evidence="6 10" id="KW-0328">Glycosyltransferase</keyword>
<dbReference type="PANTHER" id="PTHR43651:SF3">
    <property type="entry name" value="1,4-ALPHA-GLUCAN-BRANCHING ENZYME"/>
    <property type="match status" value="1"/>
</dbReference>
<evidence type="ECO:0000259" key="12">
    <source>
        <dbReference type="SMART" id="SM00642"/>
    </source>
</evidence>
<dbReference type="GO" id="GO:0004553">
    <property type="term" value="F:hydrolase activity, hydrolyzing O-glycosyl compounds"/>
    <property type="evidence" value="ECO:0007669"/>
    <property type="project" value="InterPro"/>
</dbReference>
<dbReference type="InterPro" id="IPR054169">
    <property type="entry name" value="GlgB_N"/>
</dbReference>
<feature type="active site" description="Nucleophile" evidence="10 11">
    <location>
        <position position="405"/>
    </location>
</feature>
<evidence type="ECO:0000256" key="1">
    <source>
        <dbReference type="ARBA" id="ARBA00000826"/>
    </source>
</evidence>
<dbReference type="InterPro" id="IPR004193">
    <property type="entry name" value="Glyco_hydro_13_N"/>
</dbReference>
<dbReference type="InterPro" id="IPR006048">
    <property type="entry name" value="A-amylase/branching_C"/>
</dbReference>
<dbReference type="SUPFAM" id="SSF51011">
    <property type="entry name" value="Glycosyl hydrolase domain"/>
    <property type="match status" value="1"/>
</dbReference>
<dbReference type="AlphaFoldDB" id="A0A8J8SHV3"/>
<dbReference type="HAMAP" id="MF_00685">
    <property type="entry name" value="GlgB"/>
    <property type="match status" value="1"/>
</dbReference>
<feature type="active site" description="Proton donor" evidence="10 11">
    <location>
        <position position="458"/>
    </location>
</feature>
<dbReference type="GO" id="GO:0003844">
    <property type="term" value="F:1,4-alpha-glucan branching enzyme activity"/>
    <property type="evidence" value="ECO:0007669"/>
    <property type="project" value="UniProtKB-UniRule"/>
</dbReference>
<dbReference type="NCBIfam" id="TIGR01515">
    <property type="entry name" value="branching_enzym"/>
    <property type="match status" value="1"/>
</dbReference>
<keyword evidence="14" id="KW-1185">Reference proteome</keyword>
<evidence type="ECO:0000313" key="13">
    <source>
        <dbReference type="EMBL" id="QUI23951.1"/>
    </source>
</evidence>
<dbReference type="PIRSF" id="PIRSF000463">
    <property type="entry name" value="GlgB"/>
    <property type="match status" value="1"/>
</dbReference>
<evidence type="ECO:0000256" key="10">
    <source>
        <dbReference type="HAMAP-Rule" id="MF_00685"/>
    </source>
</evidence>
<comment type="catalytic activity">
    <reaction evidence="1 10">
        <text>Transfers a segment of a (1-&gt;4)-alpha-D-glucan chain to a primary hydroxy group in a similar glucan chain.</text>
        <dbReference type="EC" id="2.4.1.18"/>
    </reaction>
</comment>
<evidence type="ECO:0000256" key="11">
    <source>
        <dbReference type="PIRSR" id="PIRSR000463-1"/>
    </source>
</evidence>
<evidence type="ECO:0000256" key="9">
    <source>
        <dbReference type="ARBA" id="ARBA00023277"/>
    </source>
</evidence>
<dbReference type="InterPro" id="IPR013780">
    <property type="entry name" value="Glyco_hydro_b"/>
</dbReference>
<proteinExistence type="inferred from homology"/>
<comment type="function">
    <text evidence="2 10">Catalyzes the formation of the alpha-1,6-glucosidic linkages in glycogen by scission of a 1,4-alpha-linked oligosaccharide from growing alpha-1,4-glucan chains and the subsequent attachment of the oligosaccharide to the alpha-1,6 position.</text>
</comment>
<dbReference type="InterPro" id="IPR006407">
    <property type="entry name" value="GlgB"/>
</dbReference>
<comment type="pathway">
    <text evidence="3 10">Glycan biosynthesis; glycogen biosynthesis.</text>
</comment>
<dbReference type="KEGG" id="vpy:HZI73_17355"/>
<dbReference type="Pfam" id="PF02922">
    <property type="entry name" value="CBM_48"/>
    <property type="match status" value="1"/>
</dbReference>
<dbReference type="FunFam" id="2.60.40.10:FF:000169">
    <property type="entry name" value="1,4-alpha-glucan branching enzyme GlgB"/>
    <property type="match status" value="1"/>
</dbReference>
<evidence type="ECO:0000256" key="4">
    <source>
        <dbReference type="ARBA" id="ARBA00009000"/>
    </source>
</evidence>
<sequence length="730" mass="85208">MKEYIHVKEMQAIIHGNHQNPHHILGIHPYKDYYYINVFWPFASEIYVEDIQTGVKTKMEKIHHAGFYTVTVHEKISYRYYMKNLEGHKWYLEDPYNHDIQLGDIDLHLYGQGTHYEIYNKLGAHVTKIDGIEGVLFAVWAPNAERVSVVGDFNHWDGRVNPMRALGHSGIYELFIPSIAVGEIYKYEIKAKNGALLMKADPYGFYAEVRPNTASRVVDIDHYQWHDAPWLETRSDHDPLKSPISVYEVHLGSWKRDENGDFLNYRELAHQLVAYVKEMGYTHIELLPIAEHPYDGSWGYQVVGYYAVTSRYGTPDDFMYFVDYCHQHGIGVILDWVPAHFPRDEHGLYTFDGTALYEHEDARKGEHPHWGTMIFNYGRHEVSNFLIANALFWFDKYHIDGLRVDAVASMLYLDYGKDYDEWIPNHEGGRENIEAMAFLRHMNAVVYEKYPHIMMIAEESTAWEGVSRPVYLGGLGFGLKWNMGWMNDFLRYMEKDPIHRQYHHHDLTFSMVYAYTENFMLVLSHDEVVHGKASMIGKMPGDYWQKFANLRAAYGFMFAHPGKKLLFMGNDIAQFDEWSEKQSLDWHLLGYDSHQRMKTYIKDLNHLYRDEVAFWYDDFTPEGFEWINCCDAQACMVSFVRKGKHIEDTLVIVCNFTPVPRTMHRIGVPYLGTYKEIMNSDAVIYGGSGVVNRGALDSLDKEWDDRQYALDIQVPPLGVIILKYQGIIEE</sequence>
<keyword evidence="5 10" id="KW-0321">Glycogen metabolism</keyword>
<dbReference type="NCBIfam" id="NF003811">
    <property type="entry name" value="PRK05402.1"/>
    <property type="match status" value="1"/>
</dbReference>
<name>A0A8J8SHV3_9FIRM</name>
<dbReference type="InterPro" id="IPR037439">
    <property type="entry name" value="Branching_enzy"/>
</dbReference>
<evidence type="ECO:0000256" key="8">
    <source>
        <dbReference type="ARBA" id="ARBA00023056"/>
    </source>
</evidence>
<dbReference type="Pfam" id="PF22019">
    <property type="entry name" value="GlgB_N"/>
    <property type="match status" value="1"/>
</dbReference>
<dbReference type="EMBL" id="CP058649">
    <property type="protein sequence ID" value="QUI23951.1"/>
    <property type="molecule type" value="Genomic_DNA"/>
</dbReference>
<dbReference type="UniPathway" id="UPA00164"/>
<dbReference type="InterPro" id="IPR006047">
    <property type="entry name" value="GH13_cat_dom"/>
</dbReference>
<gene>
    <name evidence="10 13" type="primary">glgB</name>
    <name evidence="13" type="ORF">HZI73_17355</name>
</gene>
<dbReference type="Pfam" id="PF02806">
    <property type="entry name" value="Alpha-amylase_C"/>
    <property type="match status" value="1"/>
</dbReference>
<dbReference type="EC" id="2.4.1.18" evidence="10"/>
<dbReference type="InterPro" id="IPR013783">
    <property type="entry name" value="Ig-like_fold"/>
</dbReference>
<reference evidence="13" key="1">
    <citation type="submission" date="2020-07" db="EMBL/GenBank/DDBJ databases">
        <title>Vallitalea pronyensis genome.</title>
        <authorList>
            <person name="Postec A."/>
        </authorList>
    </citation>
    <scope>NUCLEOTIDE SEQUENCE</scope>
    <source>
        <strain evidence="13">FatNI3</strain>
    </source>
</reference>
<keyword evidence="7 10" id="KW-0808">Transferase</keyword>
<dbReference type="Pfam" id="PF00128">
    <property type="entry name" value="Alpha-amylase"/>
    <property type="match status" value="2"/>
</dbReference>
<keyword evidence="8 10" id="KW-0320">Glycogen biosynthesis</keyword>
<accession>A0A8J8SHV3</accession>
<organism evidence="13 14">
    <name type="scientific">Vallitalea pronyensis</name>
    <dbReference type="NCBI Taxonomy" id="1348613"/>
    <lineage>
        <taxon>Bacteria</taxon>
        <taxon>Bacillati</taxon>
        <taxon>Bacillota</taxon>
        <taxon>Clostridia</taxon>
        <taxon>Lachnospirales</taxon>
        <taxon>Vallitaleaceae</taxon>
        <taxon>Vallitalea</taxon>
    </lineage>
</organism>
<dbReference type="GO" id="GO:0005829">
    <property type="term" value="C:cytosol"/>
    <property type="evidence" value="ECO:0007669"/>
    <property type="project" value="TreeGrafter"/>
</dbReference>
<dbReference type="CDD" id="cd11322">
    <property type="entry name" value="AmyAc_Glg_BE"/>
    <property type="match status" value="1"/>
</dbReference>
<evidence type="ECO:0000256" key="3">
    <source>
        <dbReference type="ARBA" id="ARBA00004964"/>
    </source>
</evidence>
<dbReference type="GO" id="GO:0005978">
    <property type="term" value="P:glycogen biosynthetic process"/>
    <property type="evidence" value="ECO:0007669"/>
    <property type="project" value="UniProtKB-UniRule"/>
</dbReference>
<dbReference type="CDD" id="cd02855">
    <property type="entry name" value="E_set_GBE_prok_N"/>
    <property type="match status" value="1"/>
</dbReference>
<dbReference type="SUPFAM" id="SSF81296">
    <property type="entry name" value="E set domains"/>
    <property type="match status" value="2"/>
</dbReference>
<dbReference type="Gene3D" id="2.60.40.1180">
    <property type="entry name" value="Golgi alpha-mannosidase II"/>
    <property type="match status" value="1"/>
</dbReference>
<dbReference type="FunFam" id="2.60.40.1180:FF:000002">
    <property type="entry name" value="1,4-alpha-glucan branching enzyme GlgB"/>
    <property type="match status" value="1"/>
</dbReference>
<dbReference type="Gene3D" id="3.20.20.80">
    <property type="entry name" value="Glycosidases"/>
    <property type="match status" value="1"/>
</dbReference>
<dbReference type="SUPFAM" id="SSF51445">
    <property type="entry name" value="(Trans)glycosidases"/>
    <property type="match status" value="1"/>
</dbReference>
<keyword evidence="9 10" id="KW-0119">Carbohydrate metabolism</keyword>
<feature type="domain" description="Glycosyl hydrolase family 13 catalytic" evidence="12">
    <location>
        <begin position="248"/>
        <end position="596"/>
    </location>
</feature>
<evidence type="ECO:0000313" key="14">
    <source>
        <dbReference type="Proteomes" id="UP000683246"/>
    </source>
</evidence>
<dbReference type="GO" id="GO:0043169">
    <property type="term" value="F:cation binding"/>
    <property type="evidence" value="ECO:0007669"/>
    <property type="project" value="InterPro"/>
</dbReference>
<evidence type="ECO:0000256" key="7">
    <source>
        <dbReference type="ARBA" id="ARBA00022679"/>
    </source>
</evidence>
<dbReference type="InterPro" id="IPR044143">
    <property type="entry name" value="GlgB_N_E_set_prok"/>
</dbReference>
<comment type="similarity">
    <text evidence="4 10">Belongs to the glycosyl hydrolase 13 family. GlgB subfamily.</text>
</comment>